<gene>
    <name evidence="2" type="ORF">HL667_33485</name>
</gene>
<protein>
    <submittedName>
        <fullName evidence="2">Uncharacterized protein</fullName>
    </submittedName>
</protein>
<accession>A0ABX2CPY9</accession>
<proteinExistence type="predicted"/>
<keyword evidence="1" id="KW-0732">Signal</keyword>
<name>A0ABX2CPY9_9BRAD</name>
<evidence type="ECO:0000313" key="3">
    <source>
        <dbReference type="Proteomes" id="UP000886476"/>
    </source>
</evidence>
<evidence type="ECO:0000256" key="1">
    <source>
        <dbReference type="SAM" id="SignalP"/>
    </source>
</evidence>
<evidence type="ECO:0000313" key="2">
    <source>
        <dbReference type="EMBL" id="NPU69945.1"/>
    </source>
</evidence>
<dbReference type="Proteomes" id="UP000886476">
    <property type="component" value="Unassembled WGS sequence"/>
</dbReference>
<organism evidence="2 3">
    <name type="scientific">Bradyrhizobium aeschynomenes</name>
    <dbReference type="NCBI Taxonomy" id="2734909"/>
    <lineage>
        <taxon>Bacteria</taxon>
        <taxon>Pseudomonadati</taxon>
        <taxon>Pseudomonadota</taxon>
        <taxon>Alphaproteobacteria</taxon>
        <taxon>Hyphomicrobiales</taxon>
        <taxon>Nitrobacteraceae</taxon>
        <taxon>Bradyrhizobium</taxon>
    </lineage>
</organism>
<reference evidence="2" key="1">
    <citation type="submission" date="2020-05" db="EMBL/GenBank/DDBJ databases">
        <title>Nod-independent and nitrogen-fixing Bradyrhizobium aeschynomene sp. nov. isolated from nodules of Aeschynomene indica.</title>
        <authorList>
            <person name="Zhang Z."/>
        </authorList>
    </citation>
    <scope>NUCLEOTIDE SEQUENCE</scope>
    <source>
        <strain evidence="2">83012</strain>
    </source>
</reference>
<comment type="caution">
    <text evidence="2">The sequence shown here is derived from an EMBL/GenBank/DDBJ whole genome shotgun (WGS) entry which is preliminary data.</text>
</comment>
<feature type="chain" id="PRO_5047033301" evidence="1">
    <location>
        <begin position="27"/>
        <end position="292"/>
    </location>
</feature>
<sequence>MRKLTRATSFQLFAVALAWVAPSGHASAEADICTPVAQLMNGFIAQELFYWDPDTKTWAAVPDGGLSLSGGEAQLIYVTREFFQDEPRSGAIVVKTGRKIDTSEKDPEPARKKIKLDRAKQAEFDSCRGREPSSFDGRVSALEYDRYHDYGYDASDNEDGRSLGEFHTRYVSRSGRCDAATDSTTFDAPLRWDWRSNRSQFSFDPSVVSGGFHSQIMAGLSIRGAAAVGSVGLADQRVDIIKYRTNAQKMACIALRVKPTGRNFFIRVNDLEGAPKGGRLIRADELSRQLTR</sequence>
<dbReference type="EMBL" id="JABFDN010000028">
    <property type="protein sequence ID" value="NPU69945.1"/>
    <property type="molecule type" value="Genomic_DNA"/>
</dbReference>
<keyword evidence="3" id="KW-1185">Reference proteome</keyword>
<feature type="signal peptide" evidence="1">
    <location>
        <begin position="1"/>
        <end position="26"/>
    </location>
</feature>
<dbReference type="RefSeq" id="WP_172115445.1">
    <property type="nucleotide sequence ID" value="NZ_JABFDM010000011.1"/>
</dbReference>